<evidence type="ECO:0000313" key="3">
    <source>
        <dbReference type="Proteomes" id="UP001172673"/>
    </source>
</evidence>
<comment type="caution">
    <text evidence="2">The sequence shown here is derived from an EMBL/GenBank/DDBJ whole genome shotgun (WGS) entry which is preliminary data.</text>
</comment>
<dbReference type="Proteomes" id="UP001172673">
    <property type="component" value="Unassembled WGS sequence"/>
</dbReference>
<proteinExistence type="predicted"/>
<gene>
    <name evidence="2" type="ORF">H2200_003487</name>
</gene>
<feature type="compositionally biased region" description="Low complexity" evidence="1">
    <location>
        <begin position="527"/>
        <end position="542"/>
    </location>
</feature>
<organism evidence="2 3">
    <name type="scientific">Cladophialophora chaetospira</name>
    <dbReference type="NCBI Taxonomy" id="386627"/>
    <lineage>
        <taxon>Eukaryota</taxon>
        <taxon>Fungi</taxon>
        <taxon>Dikarya</taxon>
        <taxon>Ascomycota</taxon>
        <taxon>Pezizomycotina</taxon>
        <taxon>Eurotiomycetes</taxon>
        <taxon>Chaetothyriomycetidae</taxon>
        <taxon>Chaetothyriales</taxon>
        <taxon>Herpotrichiellaceae</taxon>
        <taxon>Cladophialophora</taxon>
    </lineage>
</organism>
<name>A0AA38XHG4_9EURO</name>
<reference evidence="2" key="1">
    <citation type="submission" date="2022-10" db="EMBL/GenBank/DDBJ databases">
        <title>Culturing micro-colonial fungi from biological soil crusts in the Mojave desert and describing Neophaeococcomyces mojavensis, and introducing the new genera and species Taxawa tesnikishii.</title>
        <authorList>
            <person name="Kurbessoian T."/>
            <person name="Stajich J.E."/>
        </authorList>
    </citation>
    <scope>NUCLEOTIDE SEQUENCE</scope>
    <source>
        <strain evidence="2">TK_41</strain>
    </source>
</reference>
<keyword evidence="3" id="KW-1185">Reference proteome</keyword>
<dbReference type="PANTHER" id="PTHR37540">
    <property type="entry name" value="TRANSCRIPTION FACTOR (ACR-2), PUTATIVE-RELATED-RELATED"/>
    <property type="match status" value="1"/>
</dbReference>
<dbReference type="AlphaFoldDB" id="A0AA38XHG4"/>
<sequence>MTQSKAKKVFLWVNKDAAAASLSSSEQAEKQRIFQFVQNQRVRPAAEKKESTKRKRRVLARSITELGPVAPLESSSLCRRYRPLSIRPTKSAQTSNSTPSQSSPGRKPPQARENAGQKAPSPSASLDQIEHYVFRFRRRHHDIPNTNHIAGSAVDPFSAAPMPLTKNIEVLINYFRTMAVTGSHVDKTEVLPPHLQPARRYAKLRDISLRIIMQDKVEFASLMVIMASRMVHLSRIPLTGLERPEYYMQLALSAVRERMLDFQTRGVSGDNVLVHGIHSLALSDWICQRFEAASTHVRAVKALLHLLDLDDSLDKHIAQGTFNVDQMVSIETGWLPEFPLMFDPGPLGEARMSVVREELGSFISGRLEAVVYPQGPVPDASKLSSAMMSHQVDFLADASSTMDFRLGSGFECALKANVVHPPLASILSDLLDVLTVAKYVWRTPNATREDADWMCTRARAICYRLLAVPAQLPFPETSTVTAKTEALRIALLLVVLRCTNRMSFRSAQPNMRRLQRALSLCSIDTDWSSSGSSSPTRGSDSPHNVSTETYDQNELLLWVLMTGLFSAEGETEELWFLMRATYVAERHLGIKDVDGLKEMMAQYFYSKTRQERSVIVVGLHLSSRS</sequence>
<dbReference type="EMBL" id="JAPDRK010000004">
    <property type="protein sequence ID" value="KAJ9613545.1"/>
    <property type="molecule type" value="Genomic_DNA"/>
</dbReference>
<dbReference type="PANTHER" id="PTHR37540:SF5">
    <property type="entry name" value="TRANSCRIPTION FACTOR DOMAIN-CONTAINING PROTEIN"/>
    <property type="match status" value="1"/>
</dbReference>
<evidence type="ECO:0008006" key="4">
    <source>
        <dbReference type="Google" id="ProtNLM"/>
    </source>
</evidence>
<evidence type="ECO:0000313" key="2">
    <source>
        <dbReference type="EMBL" id="KAJ9613545.1"/>
    </source>
</evidence>
<feature type="region of interest" description="Disordered" evidence="1">
    <location>
        <begin position="85"/>
        <end position="124"/>
    </location>
</feature>
<protein>
    <recommendedName>
        <fullName evidence="4">Tachykinin family protein</fullName>
    </recommendedName>
</protein>
<feature type="region of interest" description="Disordered" evidence="1">
    <location>
        <begin position="527"/>
        <end position="547"/>
    </location>
</feature>
<evidence type="ECO:0000256" key="1">
    <source>
        <dbReference type="SAM" id="MobiDB-lite"/>
    </source>
</evidence>
<accession>A0AA38XHG4</accession>
<feature type="compositionally biased region" description="Low complexity" evidence="1">
    <location>
        <begin position="91"/>
        <end position="104"/>
    </location>
</feature>